<name>A0A0R1YCR9_9LACO</name>
<reference evidence="1 2" key="1">
    <citation type="journal article" date="2015" name="Genome Announc.">
        <title>Expanding the biotechnology potential of lactobacilli through comparative genomics of 213 strains and associated genera.</title>
        <authorList>
            <person name="Sun Z."/>
            <person name="Harris H.M."/>
            <person name="McCann A."/>
            <person name="Guo C."/>
            <person name="Argimon S."/>
            <person name="Zhang W."/>
            <person name="Yang X."/>
            <person name="Jeffery I.B."/>
            <person name="Cooney J.C."/>
            <person name="Kagawa T.F."/>
            <person name="Liu W."/>
            <person name="Song Y."/>
            <person name="Salvetti E."/>
            <person name="Wrobel A."/>
            <person name="Rasinkangas P."/>
            <person name="Parkhill J."/>
            <person name="Rea M.C."/>
            <person name="O'Sullivan O."/>
            <person name="Ritari J."/>
            <person name="Douillard F.P."/>
            <person name="Paul Ross R."/>
            <person name="Yang R."/>
            <person name="Briner A.E."/>
            <person name="Felis G.E."/>
            <person name="de Vos W.M."/>
            <person name="Barrangou R."/>
            <person name="Klaenhammer T.R."/>
            <person name="Caufield P.W."/>
            <person name="Cui Y."/>
            <person name="Zhang H."/>
            <person name="O'Toole P.W."/>
        </authorList>
    </citation>
    <scope>NUCLEOTIDE SEQUENCE [LARGE SCALE GENOMIC DNA]</scope>
    <source>
        <strain evidence="1 2">DSM 5661</strain>
    </source>
</reference>
<dbReference type="InterPro" id="IPR027417">
    <property type="entry name" value="P-loop_NTPase"/>
</dbReference>
<dbReference type="AlphaFoldDB" id="A0A0R1YCR9"/>
<evidence type="ECO:0008006" key="3">
    <source>
        <dbReference type="Google" id="ProtNLM"/>
    </source>
</evidence>
<dbReference type="STRING" id="1423754.FC39_GL000709"/>
<dbReference type="Pfam" id="PF10923">
    <property type="entry name" value="BrxC_BrxD"/>
    <property type="match status" value="1"/>
</dbReference>
<accession>A0A0R1YCR9</accession>
<evidence type="ECO:0000313" key="1">
    <source>
        <dbReference type="EMBL" id="KRM40238.1"/>
    </source>
</evidence>
<evidence type="ECO:0000313" key="2">
    <source>
        <dbReference type="Proteomes" id="UP000051223"/>
    </source>
</evidence>
<organism evidence="1 2">
    <name type="scientific">Lactobacillus hamsteri DSM 5661 = JCM 6256</name>
    <dbReference type="NCBI Taxonomy" id="1423754"/>
    <lineage>
        <taxon>Bacteria</taxon>
        <taxon>Bacillati</taxon>
        <taxon>Bacillota</taxon>
        <taxon>Bacilli</taxon>
        <taxon>Lactobacillales</taxon>
        <taxon>Lactobacillaceae</taxon>
        <taxon>Lactobacillus</taxon>
    </lineage>
</organism>
<gene>
    <name evidence="1" type="ORF">FC39_GL000709</name>
</gene>
<dbReference type="Gene3D" id="3.40.50.300">
    <property type="entry name" value="P-loop containing nucleotide triphosphate hydrolases"/>
    <property type="match status" value="1"/>
</dbReference>
<keyword evidence="2" id="KW-1185">Reference proteome</keyword>
<protein>
    <recommendedName>
        <fullName evidence="3">Biotin carboxylase</fullName>
    </recommendedName>
</protein>
<sequence length="449" mass="51271">MKENDEMPERKRRVPKRIAQTVLNSLKGGVVPRIGLPYITVGRKAEIEALLHDVDVISEGGASFRFVVGRYGSGKSFLLQTIRNYVMDKNFVVVDGDLSPERRLQGTKGQGLATYRELIQNLSTKTRPEGGALTLILDRWINSVQSEVAQETGLSDSDPKFTTEMDKKIYAVIANLNEMVHGFDFAKLLNMYYHAYLEGDDETKAKVIKWFRGEYAHKTEAKKELGVSIIISDDDWYEYLKLFAAFFRQAGYAGLMIMIDELVNIYKIPNSISRQYNYEKILTMYNDTLQGKAKYLGIIMAGTPQAIEDRRRGVYSYEALRSRLSEGKFSKAGARDMYAPVIKLDPLTAEEMLVLTEKLADMHANLYGYERTITDDDLAKFIKIEYARIGADTNITPREVIRDFIELLDIVWQNPQTNIEELLNSDQFSYTKSEAVSDKKDEDYTEFTI</sequence>
<proteinExistence type="predicted"/>
<dbReference type="EMBL" id="AZGI01000025">
    <property type="protein sequence ID" value="KRM40238.1"/>
    <property type="molecule type" value="Genomic_DNA"/>
</dbReference>
<dbReference type="PATRIC" id="fig|1423754.3.peg.730"/>
<dbReference type="eggNOG" id="COG1135">
    <property type="taxonomic scope" value="Bacteria"/>
</dbReference>
<dbReference type="Proteomes" id="UP000051223">
    <property type="component" value="Unassembled WGS sequence"/>
</dbReference>
<dbReference type="SUPFAM" id="SSF52540">
    <property type="entry name" value="P-loop containing nucleoside triphosphate hydrolases"/>
    <property type="match status" value="1"/>
</dbReference>
<comment type="caution">
    <text evidence="1">The sequence shown here is derived from an EMBL/GenBank/DDBJ whole genome shotgun (WGS) entry which is preliminary data.</text>
</comment>
<dbReference type="InterPro" id="IPR021228">
    <property type="entry name" value="BrxD"/>
</dbReference>